<evidence type="ECO:0000313" key="2">
    <source>
        <dbReference type="EMBL" id="VIO93837.1"/>
    </source>
</evidence>
<gene>
    <name evidence="1 4 5" type="ORF">Bm3170</name>
    <name evidence="2" type="ORF">BM_BM3170</name>
    <name evidence="1" type="ORF">BM_Bm3170</name>
</gene>
<dbReference type="WBParaSite" id="Bm3170.1">
    <property type="protein sequence ID" value="Bm3170.1"/>
    <property type="gene ID" value="WBGene00223431"/>
</dbReference>
<dbReference type="EMBL" id="CAAKNF010000193">
    <property type="protein sequence ID" value="VIO93837.1"/>
    <property type="molecule type" value="Genomic_DNA"/>
</dbReference>
<evidence type="ECO:0000313" key="1">
    <source>
        <dbReference type="EMBL" id="CRZ24924.1"/>
    </source>
</evidence>
<evidence type="ECO:0000313" key="4">
    <source>
        <dbReference type="WBParaSite" id="Bm3170.1"/>
    </source>
</evidence>
<evidence type="ECO:0000313" key="3">
    <source>
        <dbReference type="Proteomes" id="UP000006672"/>
    </source>
</evidence>
<reference evidence="2" key="3">
    <citation type="submission" date="2019-04" db="EMBL/GenBank/DDBJ databases">
        <authorList>
            <person name="Howe K."/>
            <person name="Paulini M."/>
            <person name="Williams G."/>
        </authorList>
    </citation>
    <scope>NUCLEOTIDE SEQUENCE [LARGE SCALE GENOMIC DNA]</scope>
    <source>
        <strain evidence="2">FR3</strain>
    </source>
</reference>
<reference evidence="1" key="2">
    <citation type="submission" date="2012-12" db="EMBL/GenBank/DDBJ databases">
        <authorList>
            <person name="Gao Y.W."/>
            <person name="Fan S.T."/>
            <person name="Sun H.T."/>
            <person name="Wang Z."/>
            <person name="Gao X.L."/>
            <person name="Li Y.G."/>
            <person name="Wang T.C."/>
            <person name="Zhang K."/>
            <person name="Xu W.W."/>
            <person name="Yu Z.J."/>
            <person name="Xia X.Z."/>
        </authorList>
    </citation>
    <scope>NUCLEOTIDE SEQUENCE</scope>
    <source>
        <strain evidence="1">FR3</strain>
    </source>
</reference>
<dbReference type="WormBase" id="Bm3170">
    <property type="protein sequence ID" value="BM28020"/>
    <property type="gene ID" value="WBGene00223431"/>
</dbReference>
<name>A0A0K0J941_BRUMA</name>
<dbReference type="Proteomes" id="UP000006672">
    <property type="component" value="Unassembled WGS sequence"/>
</dbReference>
<dbReference type="AlphaFoldDB" id="A0A0K0J941"/>
<reference evidence="1 3" key="1">
    <citation type="journal article" date="2007" name="Science">
        <title>Draft genome of the filarial nematode parasite Brugia malayi.</title>
        <authorList>
            <person name="Ghedin E."/>
            <person name="Wang S."/>
            <person name="Spiro D."/>
            <person name="Caler E."/>
            <person name="Zhao Q."/>
            <person name="Crabtree J."/>
            <person name="Allen J.E."/>
            <person name="Delcher A.L."/>
            <person name="Guiliano D.B."/>
            <person name="Miranda-Saavedra D."/>
            <person name="Angiuoli S.V."/>
            <person name="Creasy T."/>
            <person name="Amedeo P."/>
            <person name="Haas B."/>
            <person name="El-Sayed N.M."/>
            <person name="Wortman J.R."/>
            <person name="Feldblyum T."/>
            <person name="Tallon L."/>
            <person name="Schatz M."/>
            <person name="Shumway M."/>
            <person name="Koo H."/>
            <person name="Salzberg S.L."/>
            <person name="Schobel S."/>
            <person name="Pertea M."/>
            <person name="Pop M."/>
            <person name="White O."/>
            <person name="Barton G.J."/>
            <person name="Carlow C.K."/>
            <person name="Crawford M.J."/>
            <person name="Daub J."/>
            <person name="Dimmic M.W."/>
            <person name="Estes C.F."/>
            <person name="Foster J.M."/>
            <person name="Ganatra M."/>
            <person name="Gregory W.F."/>
            <person name="Johnson N.M."/>
            <person name="Jin J."/>
            <person name="Komuniecki R."/>
            <person name="Korf I."/>
            <person name="Kumar S."/>
            <person name="Laney S."/>
            <person name="Li B.W."/>
            <person name="Li W."/>
            <person name="Lindblom T.H."/>
            <person name="Lustigman S."/>
            <person name="Ma D."/>
            <person name="Maina C.V."/>
            <person name="Martin D.M."/>
            <person name="McCarter J.P."/>
            <person name="McReynolds L."/>
            <person name="Mitreva M."/>
            <person name="Nutman T.B."/>
            <person name="Parkinson J."/>
            <person name="Peregrin-Alvarez J.M."/>
            <person name="Poole C."/>
            <person name="Ren Q."/>
            <person name="Saunders L."/>
            <person name="Sluder A.E."/>
            <person name="Smith K."/>
            <person name="Stanke M."/>
            <person name="Unnasch T.R."/>
            <person name="Ware J."/>
            <person name="Wei A.D."/>
            <person name="Weil G."/>
            <person name="Williams D.J."/>
            <person name="Zhang Y."/>
            <person name="Williams S.A."/>
            <person name="Fraser-Liggett C."/>
            <person name="Slatko B."/>
            <person name="Blaxter M.L."/>
            <person name="Scott A.L."/>
        </authorList>
    </citation>
    <scope>NUCLEOTIDE SEQUENCE</scope>
    <source>
        <strain evidence="1 3">FR3</strain>
    </source>
</reference>
<dbReference type="GeneID" id="66059660"/>
<reference evidence="4" key="4">
    <citation type="submission" date="2019-12" db="UniProtKB">
        <authorList>
            <consortium name="WormBaseParasite"/>
        </authorList>
    </citation>
    <scope>IDENTIFICATION</scope>
</reference>
<evidence type="ECO:0000313" key="5">
    <source>
        <dbReference type="WormBase" id="Bm3170"/>
    </source>
</evidence>
<dbReference type="CTD" id="66059660"/>
<sequence length="88" mass="9645">MQNNCSSVLQQEIQEISINSLLAKLNSIEEQALDDIKLSAREIAYSSQTESLAVARNSAIGGDDDLLYTSVVNSGAKKKKLERKIICM</sequence>
<dbReference type="OrthoDB" id="3863715at2759"/>
<organism evidence="1">
    <name type="scientific">Brugia malayi</name>
    <name type="common">Filarial nematode worm</name>
    <dbReference type="NCBI Taxonomy" id="6279"/>
    <lineage>
        <taxon>Eukaryota</taxon>
        <taxon>Metazoa</taxon>
        <taxon>Ecdysozoa</taxon>
        <taxon>Nematoda</taxon>
        <taxon>Chromadorea</taxon>
        <taxon>Rhabditida</taxon>
        <taxon>Spirurina</taxon>
        <taxon>Spiruromorpha</taxon>
        <taxon>Filarioidea</taxon>
        <taxon>Onchocercidae</taxon>
        <taxon>Brugia</taxon>
    </lineage>
</organism>
<dbReference type="EMBL" id="LN856992">
    <property type="protein sequence ID" value="CRZ24924.1"/>
    <property type="molecule type" value="Genomic_DNA"/>
</dbReference>
<accession>A0A0K0J941</accession>
<accession>A0A4E9FAG7</accession>
<protein>
    <submittedName>
        <fullName evidence="1 4">Bm3170</fullName>
    </submittedName>
</protein>
<dbReference type="RefSeq" id="XP_042934562.1">
    <property type="nucleotide sequence ID" value="XM_043078628.1"/>
</dbReference>
<keyword evidence="3" id="KW-1185">Reference proteome</keyword>
<proteinExistence type="predicted"/>
<dbReference type="KEGG" id="bmy:BM_BM3170"/>